<evidence type="ECO:0000313" key="1">
    <source>
        <dbReference type="EMBL" id="PPK79905.1"/>
    </source>
</evidence>
<protein>
    <submittedName>
        <fullName evidence="1">Uncharacterized protein</fullName>
    </submittedName>
</protein>
<dbReference type="RefSeq" id="WP_104437800.1">
    <property type="nucleotide sequence ID" value="NZ_PTJA01000008.1"/>
</dbReference>
<name>A0A2S6HQM6_9FIRM</name>
<reference evidence="1 2" key="1">
    <citation type="submission" date="2018-02" db="EMBL/GenBank/DDBJ databases">
        <title>Genomic Encyclopedia of Archaeal and Bacterial Type Strains, Phase II (KMG-II): from individual species to whole genera.</title>
        <authorList>
            <person name="Goeker M."/>
        </authorList>
    </citation>
    <scope>NUCLEOTIDE SEQUENCE [LARGE SCALE GENOMIC DNA]</scope>
    <source>
        <strain evidence="1 2">DSM 3808</strain>
    </source>
</reference>
<dbReference type="Proteomes" id="UP000237749">
    <property type="component" value="Unassembled WGS sequence"/>
</dbReference>
<gene>
    <name evidence="1" type="ORF">BXY41_108130</name>
</gene>
<dbReference type="EMBL" id="PTJA01000008">
    <property type="protein sequence ID" value="PPK79905.1"/>
    <property type="molecule type" value="Genomic_DNA"/>
</dbReference>
<organism evidence="1 2">
    <name type="scientific">Lacrimispora xylanisolvens</name>
    <dbReference type="NCBI Taxonomy" id="384636"/>
    <lineage>
        <taxon>Bacteria</taxon>
        <taxon>Bacillati</taxon>
        <taxon>Bacillota</taxon>
        <taxon>Clostridia</taxon>
        <taxon>Lachnospirales</taxon>
        <taxon>Lachnospiraceae</taxon>
        <taxon>Lacrimispora</taxon>
    </lineage>
</organism>
<proteinExistence type="predicted"/>
<sequence>MADPNEKQIDDIVSMLDSFMTNNGGHMNILVAEDGTVNAHKTMAKTVTTTNSPDCAEGDVACRVPTLFQGMDREEDDQ</sequence>
<comment type="caution">
    <text evidence="1">The sequence shown here is derived from an EMBL/GenBank/DDBJ whole genome shotgun (WGS) entry which is preliminary data.</text>
</comment>
<accession>A0A2S6HQM6</accession>
<keyword evidence="2" id="KW-1185">Reference proteome</keyword>
<evidence type="ECO:0000313" key="2">
    <source>
        <dbReference type="Proteomes" id="UP000237749"/>
    </source>
</evidence>
<dbReference type="AlphaFoldDB" id="A0A2S6HQM6"/>